<feature type="transmembrane region" description="Helical" evidence="6">
    <location>
        <begin position="383"/>
        <end position="400"/>
    </location>
</feature>
<keyword evidence="3 6" id="KW-0812">Transmembrane</keyword>
<protein>
    <submittedName>
        <fullName evidence="7">C4-dicarboxylate ABC transporter</fullName>
    </submittedName>
</protein>
<feature type="transmembrane region" description="Helical" evidence="6">
    <location>
        <begin position="29"/>
        <end position="49"/>
    </location>
</feature>
<feature type="transmembrane region" description="Helical" evidence="6">
    <location>
        <begin position="222"/>
        <end position="245"/>
    </location>
</feature>
<dbReference type="Pfam" id="PF03606">
    <property type="entry name" value="DcuC"/>
    <property type="match status" value="1"/>
</dbReference>
<evidence type="ECO:0000256" key="6">
    <source>
        <dbReference type="SAM" id="Phobius"/>
    </source>
</evidence>
<evidence type="ECO:0000256" key="1">
    <source>
        <dbReference type="ARBA" id="ARBA00004651"/>
    </source>
</evidence>
<keyword evidence="4 6" id="KW-1133">Transmembrane helix</keyword>
<dbReference type="RefSeq" id="WP_099650879.1">
    <property type="nucleotide sequence ID" value="NZ_CP024411.1"/>
</dbReference>
<gene>
    <name evidence="7" type="ORF">CS528_00075</name>
</gene>
<feature type="transmembrane region" description="Helical" evidence="6">
    <location>
        <begin position="134"/>
        <end position="152"/>
    </location>
</feature>
<proteinExistence type="predicted"/>
<feature type="transmembrane region" description="Helical" evidence="6">
    <location>
        <begin position="447"/>
        <end position="463"/>
    </location>
</feature>
<dbReference type="EMBL" id="CP024411">
    <property type="protein sequence ID" value="ATQ35180.1"/>
    <property type="molecule type" value="Genomic_DNA"/>
</dbReference>
<comment type="subcellular location">
    <subcellularLocation>
        <location evidence="1">Cell membrane</location>
        <topology evidence="1">Multi-pass membrane protein</topology>
    </subcellularLocation>
</comment>
<evidence type="ECO:0000256" key="2">
    <source>
        <dbReference type="ARBA" id="ARBA00022475"/>
    </source>
</evidence>
<dbReference type="KEGG" id="ment:CS528_00075"/>
<evidence type="ECO:0000256" key="4">
    <source>
        <dbReference type="ARBA" id="ARBA00022989"/>
    </source>
</evidence>
<dbReference type="PANTHER" id="PTHR43652:SF6">
    <property type="entry name" value="ARGININE REPRESSOR"/>
    <property type="match status" value="1"/>
</dbReference>
<reference evidence="7 8" key="1">
    <citation type="submission" date="2017-10" db="EMBL/GenBank/DDBJ databases">
        <title>Complete Genome Sequence of Mesoplasma entomophilum.</title>
        <authorList>
            <person name="Knight T.F."/>
            <person name="Citino T."/>
            <person name="Rubinstein R."/>
            <person name="Neuschaefer Z."/>
        </authorList>
    </citation>
    <scope>NUCLEOTIDE SEQUENCE [LARGE SCALE GENOMIC DNA]</scope>
    <source>
        <strain evidence="7 8">TAC</strain>
    </source>
</reference>
<evidence type="ECO:0000313" key="7">
    <source>
        <dbReference type="EMBL" id="ATQ35180.1"/>
    </source>
</evidence>
<dbReference type="InterPro" id="IPR051679">
    <property type="entry name" value="DASS-Related_Transporters"/>
</dbReference>
<sequence>MKNDFKIKNLFRKNKSVPNEQEKKQFKMLSAFTILLLIIAFIIFISWILKWSGTTVHISEANDELGNKIPAHDEKIVALGIFDLFLAPINGFVNGAEIIVFLVALGGFLNIVICSKALEGFSQNITTALKGKEIWAIIPLMIFFSIIGSTEGMAEESLGFYMICIPLMMAAGFDKLTGFMIVLLGAGVGVMNSTVNPFAVGIAVDTIQQQNSGIETSVGDGLVWRLISWFIMTFTAISFVMWYSWKVKLNPQKSIVFKTLEEDKKFFLSEAADKIEMNWKRKLTLTIFALTFILMIFYMIGWDSILGFKNDKLDESTWGPFYKFDLWIKENLPYLSSQAEGFGNGGFIVVSAMFLVSAIVLGFVNGLGEDGFLDQFMIGAKDLFGVCLVIAVAGGIGWSLEKSLIQQLVVSGLASSIGGINSSIGILIVLFILFIPLSLFIPSTSGFAKAIFPLLASTGGIITKDPEVLASGSVTAFVMANGFINLFTPTSGIIMAAMGIAKIDYPKFIKLMWPILTILLILSIVMISIGGAIGGNIA</sequence>
<feature type="transmembrane region" description="Helical" evidence="6">
    <location>
        <begin position="420"/>
        <end position="440"/>
    </location>
</feature>
<feature type="transmembrane region" description="Helical" evidence="6">
    <location>
        <begin position="513"/>
        <end position="533"/>
    </location>
</feature>
<dbReference type="AlphaFoldDB" id="A0A3S5XZ98"/>
<feature type="transmembrane region" description="Helical" evidence="6">
    <location>
        <begin position="181"/>
        <end position="202"/>
    </location>
</feature>
<dbReference type="PANTHER" id="PTHR43652">
    <property type="entry name" value="BASIC AMINO ACID ANTIPORTER YFCC-RELATED"/>
    <property type="match status" value="1"/>
</dbReference>
<evidence type="ECO:0000313" key="8">
    <source>
        <dbReference type="Proteomes" id="UP000232226"/>
    </source>
</evidence>
<feature type="transmembrane region" description="Helical" evidence="6">
    <location>
        <begin position="283"/>
        <end position="302"/>
    </location>
</feature>
<keyword evidence="5 6" id="KW-0472">Membrane</keyword>
<accession>A0A3S5XZ98</accession>
<organism evidence="7 8">
    <name type="scientific">Mesoplasma entomophilum</name>
    <dbReference type="NCBI Taxonomy" id="2149"/>
    <lineage>
        <taxon>Bacteria</taxon>
        <taxon>Bacillati</taxon>
        <taxon>Mycoplasmatota</taxon>
        <taxon>Mollicutes</taxon>
        <taxon>Entomoplasmatales</taxon>
        <taxon>Entomoplasmataceae</taxon>
        <taxon>Mesoplasma</taxon>
    </lineage>
</organism>
<feature type="transmembrane region" description="Helical" evidence="6">
    <location>
        <begin position="342"/>
        <end position="363"/>
    </location>
</feature>
<evidence type="ECO:0000256" key="3">
    <source>
        <dbReference type="ARBA" id="ARBA00022692"/>
    </source>
</evidence>
<keyword evidence="8" id="KW-1185">Reference proteome</keyword>
<evidence type="ECO:0000256" key="5">
    <source>
        <dbReference type="ARBA" id="ARBA00023136"/>
    </source>
</evidence>
<dbReference type="GO" id="GO:0005886">
    <property type="term" value="C:plasma membrane"/>
    <property type="evidence" value="ECO:0007669"/>
    <property type="project" value="UniProtKB-SubCell"/>
</dbReference>
<dbReference type="Proteomes" id="UP000232226">
    <property type="component" value="Chromosome"/>
</dbReference>
<keyword evidence="2" id="KW-1003">Cell membrane</keyword>
<dbReference type="InterPro" id="IPR018385">
    <property type="entry name" value="C4_dicarb_anaerob_car-like"/>
</dbReference>
<feature type="transmembrane region" description="Helical" evidence="6">
    <location>
        <begin position="483"/>
        <end position="501"/>
    </location>
</feature>
<name>A0A3S5XZ98_9MOLU</name>
<feature type="transmembrane region" description="Helical" evidence="6">
    <location>
        <begin position="92"/>
        <end position="113"/>
    </location>
</feature>